<dbReference type="AlphaFoldDB" id="A0A6I5A371"/>
<proteinExistence type="inferred from homology"/>
<organism evidence="13 14">
    <name type="scientific">Pontibacillus yanchengensis</name>
    <dbReference type="NCBI Taxonomy" id="462910"/>
    <lineage>
        <taxon>Bacteria</taxon>
        <taxon>Bacillati</taxon>
        <taxon>Bacillota</taxon>
        <taxon>Bacilli</taxon>
        <taxon>Bacillales</taxon>
        <taxon>Bacillaceae</taxon>
        <taxon>Pontibacillus</taxon>
    </lineage>
</organism>
<protein>
    <recommendedName>
        <fullName evidence="2">thioredoxin-dependent peroxiredoxin</fullName>
        <ecNumber evidence="2">1.11.1.24</ecNumber>
    </recommendedName>
    <alternativeName>
        <fullName evidence="10">Bacterioferritin comigratory protein</fullName>
    </alternativeName>
    <alternativeName>
        <fullName evidence="8">Thioredoxin peroxidase</fullName>
    </alternativeName>
</protein>
<keyword evidence="3" id="KW-0575">Peroxidase</keyword>
<evidence type="ECO:0000256" key="11">
    <source>
        <dbReference type="ARBA" id="ARBA00049091"/>
    </source>
</evidence>
<dbReference type="InterPro" id="IPR013766">
    <property type="entry name" value="Thioredoxin_domain"/>
</dbReference>
<name>A0A6I5A371_9BACI</name>
<comment type="similarity">
    <text evidence="9">Belongs to the peroxiredoxin family. BCP/PrxQ subfamily.</text>
</comment>
<evidence type="ECO:0000256" key="6">
    <source>
        <dbReference type="ARBA" id="ARBA00023157"/>
    </source>
</evidence>
<dbReference type="EC" id="1.11.1.24" evidence="2"/>
<gene>
    <name evidence="13" type="ORF">GLW05_08530</name>
</gene>
<evidence type="ECO:0000256" key="8">
    <source>
        <dbReference type="ARBA" id="ARBA00032824"/>
    </source>
</evidence>
<evidence type="ECO:0000256" key="3">
    <source>
        <dbReference type="ARBA" id="ARBA00022559"/>
    </source>
</evidence>
<dbReference type="InterPro" id="IPR050924">
    <property type="entry name" value="Peroxiredoxin_BCP/PrxQ"/>
</dbReference>
<dbReference type="GO" id="GO:0045454">
    <property type="term" value="P:cell redox homeostasis"/>
    <property type="evidence" value="ECO:0007669"/>
    <property type="project" value="TreeGrafter"/>
</dbReference>
<accession>A0A6I5A371</accession>
<keyword evidence="7" id="KW-0676">Redox-active center</keyword>
<comment type="catalytic activity">
    <reaction evidence="11">
        <text>a hydroperoxide + [thioredoxin]-dithiol = an alcohol + [thioredoxin]-disulfide + H2O</text>
        <dbReference type="Rhea" id="RHEA:62620"/>
        <dbReference type="Rhea" id="RHEA-COMP:10698"/>
        <dbReference type="Rhea" id="RHEA-COMP:10700"/>
        <dbReference type="ChEBI" id="CHEBI:15377"/>
        <dbReference type="ChEBI" id="CHEBI:29950"/>
        <dbReference type="ChEBI" id="CHEBI:30879"/>
        <dbReference type="ChEBI" id="CHEBI:35924"/>
        <dbReference type="ChEBI" id="CHEBI:50058"/>
        <dbReference type="EC" id="1.11.1.24"/>
    </reaction>
</comment>
<evidence type="ECO:0000259" key="12">
    <source>
        <dbReference type="PROSITE" id="PS51352"/>
    </source>
</evidence>
<sequence length="216" mass="24292">MTTMNQQFKEYIEQFKQKASADTQEKMSKAIEELENSSEGKGLRIGEEAPDFTLPDAKGESVNLYDVLAEGPAIVTFYRGGWCPYCNMELKAYQNILDEIHAAGGELIAISPQTPDASLSTKEKDDLDFHVLSDEGNTVANDFHLVYHLPDYLVDVYKEKGLNVNESNGDESWTLPVSATYVIRKDGTIAYEYTKEDYKDRAEPSEVLEELKKVKA</sequence>
<evidence type="ECO:0000256" key="10">
    <source>
        <dbReference type="ARBA" id="ARBA00041373"/>
    </source>
</evidence>
<dbReference type="OrthoDB" id="9809746at2"/>
<dbReference type="SUPFAM" id="SSF52833">
    <property type="entry name" value="Thioredoxin-like"/>
    <property type="match status" value="1"/>
</dbReference>
<dbReference type="InterPro" id="IPR000866">
    <property type="entry name" value="AhpC/TSA"/>
</dbReference>
<dbReference type="GO" id="GO:0008379">
    <property type="term" value="F:thioredoxin peroxidase activity"/>
    <property type="evidence" value="ECO:0007669"/>
    <property type="project" value="TreeGrafter"/>
</dbReference>
<reference evidence="13 14" key="1">
    <citation type="submission" date="2019-11" db="EMBL/GenBank/DDBJ databases">
        <title>Genome sequences of 17 halophilic strains isolated from different environments.</title>
        <authorList>
            <person name="Furrow R.E."/>
        </authorList>
    </citation>
    <scope>NUCLEOTIDE SEQUENCE [LARGE SCALE GENOMIC DNA]</scope>
    <source>
        <strain evidence="13 14">22514_16_FS</strain>
    </source>
</reference>
<evidence type="ECO:0000313" key="13">
    <source>
        <dbReference type="EMBL" id="MYL33641.1"/>
    </source>
</evidence>
<dbReference type="Gene3D" id="3.40.30.10">
    <property type="entry name" value="Glutaredoxin"/>
    <property type="match status" value="1"/>
</dbReference>
<dbReference type="PANTHER" id="PTHR42801:SF7">
    <property type="entry name" value="SLL1159 PROTEIN"/>
    <property type="match status" value="1"/>
</dbReference>
<dbReference type="Proteomes" id="UP000468638">
    <property type="component" value="Unassembled WGS sequence"/>
</dbReference>
<dbReference type="PANTHER" id="PTHR42801">
    <property type="entry name" value="THIOREDOXIN-DEPENDENT PEROXIDE REDUCTASE"/>
    <property type="match status" value="1"/>
</dbReference>
<keyword evidence="6" id="KW-1015">Disulfide bond</keyword>
<evidence type="ECO:0000256" key="4">
    <source>
        <dbReference type="ARBA" id="ARBA00022862"/>
    </source>
</evidence>
<keyword evidence="5" id="KW-0560">Oxidoreductase</keyword>
<dbReference type="RefSeq" id="WP_160848951.1">
    <property type="nucleotide sequence ID" value="NZ_WMEQ01000005.1"/>
</dbReference>
<evidence type="ECO:0000256" key="9">
    <source>
        <dbReference type="ARBA" id="ARBA00038489"/>
    </source>
</evidence>
<dbReference type="InterPro" id="IPR036249">
    <property type="entry name" value="Thioredoxin-like_sf"/>
</dbReference>
<evidence type="ECO:0000256" key="2">
    <source>
        <dbReference type="ARBA" id="ARBA00013017"/>
    </source>
</evidence>
<dbReference type="CDD" id="cd02970">
    <property type="entry name" value="PRX_like2"/>
    <property type="match status" value="1"/>
</dbReference>
<evidence type="ECO:0000313" key="14">
    <source>
        <dbReference type="Proteomes" id="UP000468638"/>
    </source>
</evidence>
<dbReference type="GO" id="GO:0034599">
    <property type="term" value="P:cellular response to oxidative stress"/>
    <property type="evidence" value="ECO:0007669"/>
    <property type="project" value="TreeGrafter"/>
</dbReference>
<feature type="domain" description="Thioredoxin" evidence="12">
    <location>
        <begin position="43"/>
        <end position="216"/>
    </location>
</feature>
<comment type="function">
    <text evidence="1">Thiol-specific peroxidase that catalyzes the reduction of hydrogen peroxide and organic hydroperoxides to water and alcohols, respectively. Plays a role in cell protection against oxidative stress by detoxifying peroxides and as sensor of hydrogen peroxide-mediated signaling events.</text>
</comment>
<dbReference type="Pfam" id="PF00578">
    <property type="entry name" value="AhpC-TSA"/>
    <property type="match status" value="1"/>
</dbReference>
<comment type="caution">
    <text evidence="13">The sequence shown here is derived from an EMBL/GenBank/DDBJ whole genome shotgun (WGS) entry which is preliminary data.</text>
</comment>
<keyword evidence="4" id="KW-0049">Antioxidant</keyword>
<dbReference type="PROSITE" id="PS51352">
    <property type="entry name" value="THIOREDOXIN_2"/>
    <property type="match status" value="1"/>
</dbReference>
<evidence type="ECO:0000256" key="7">
    <source>
        <dbReference type="ARBA" id="ARBA00023284"/>
    </source>
</evidence>
<dbReference type="EMBL" id="WMEQ01000005">
    <property type="protein sequence ID" value="MYL33641.1"/>
    <property type="molecule type" value="Genomic_DNA"/>
</dbReference>
<evidence type="ECO:0000256" key="1">
    <source>
        <dbReference type="ARBA" id="ARBA00003330"/>
    </source>
</evidence>
<evidence type="ECO:0000256" key="5">
    <source>
        <dbReference type="ARBA" id="ARBA00023002"/>
    </source>
</evidence>
<dbReference type="GO" id="GO:0005737">
    <property type="term" value="C:cytoplasm"/>
    <property type="evidence" value="ECO:0007669"/>
    <property type="project" value="TreeGrafter"/>
</dbReference>